<evidence type="ECO:0000259" key="7">
    <source>
        <dbReference type="Pfam" id="PF12698"/>
    </source>
</evidence>
<dbReference type="InterPro" id="IPR017501">
    <property type="entry name" value="Phage_infect_YhgE_C"/>
</dbReference>
<dbReference type="Pfam" id="PF01061">
    <property type="entry name" value="ABC2_membrane"/>
    <property type="match status" value="1"/>
</dbReference>
<organism evidence="8 9">
    <name type="scientific">Corynebacterium pygosceleis</name>
    <dbReference type="NCBI Taxonomy" id="2800406"/>
    <lineage>
        <taxon>Bacteria</taxon>
        <taxon>Bacillati</taxon>
        <taxon>Actinomycetota</taxon>
        <taxon>Actinomycetes</taxon>
        <taxon>Mycobacteriales</taxon>
        <taxon>Corynebacteriaceae</taxon>
        <taxon>Corynebacterium</taxon>
    </lineage>
</organism>
<evidence type="ECO:0000256" key="5">
    <source>
        <dbReference type="SAM" id="Phobius"/>
    </source>
</evidence>
<feature type="transmembrane region" description="Helical" evidence="5">
    <location>
        <begin position="22"/>
        <end position="43"/>
    </location>
</feature>
<dbReference type="SUPFAM" id="SSF58104">
    <property type="entry name" value="Methyl-accepting chemotaxis protein (MCP) signaling domain"/>
    <property type="match status" value="1"/>
</dbReference>
<keyword evidence="4 5" id="KW-0472">Membrane</keyword>
<evidence type="ECO:0000256" key="2">
    <source>
        <dbReference type="ARBA" id="ARBA00022692"/>
    </source>
</evidence>
<feature type="transmembrane region" description="Helical" evidence="5">
    <location>
        <begin position="622"/>
        <end position="641"/>
    </location>
</feature>
<dbReference type="GO" id="GO:0016020">
    <property type="term" value="C:membrane"/>
    <property type="evidence" value="ECO:0007669"/>
    <property type="project" value="UniProtKB-SubCell"/>
</dbReference>
<evidence type="ECO:0000313" key="8">
    <source>
        <dbReference type="EMBL" id="MCX7468952.1"/>
    </source>
</evidence>
<feature type="transmembrane region" description="Helical" evidence="5">
    <location>
        <begin position="676"/>
        <end position="698"/>
    </location>
</feature>
<comment type="subcellular location">
    <subcellularLocation>
        <location evidence="1">Membrane</location>
        <topology evidence="1">Multi-pass membrane protein</topology>
    </subcellularLocation>
</comment>
<feature type="transmembrane region" description="Helical" evidence="5">
    <location>
        <begin position="560"/>
        <end position="583"/>
    </location>
</feature>
<keyword evidence="2 5" id="KW-0812">Transmembrane</keyword>
<dbReference type="GO" id="GO:0140359">
    <property type="term" value="F:ABC-type transporter activity"/>
    <property type="evidence" value="ECO:0007669"/>
    <property type="project" value="InterPro"/>
</dbReference>
<dbReference type="NCBIfam" id="TIGR03061">
    <property type="entry name" value="pip_yhgE_Nterm"/>
    <property type="match status" value="1"/>
</dbReference>
<dbReference type="NCBIfam" id="TIGR03062">
    <property type="entry name" value="pip_yhgE_Cterm"/>
    <property type="match status" value="1"/>
</dbReference>
<dbReference type="EMBL" id="JAPMKU010000004">
    <property type="protein sequence ID" value="MCX7468952.1"/>
    <property type="molecule type" value="Genomic_DNA"/>
</dbReference>
<dbReference type="InterPro" id="IPR013525">
    <property type="entry name" value="ABC2_TM"/>
</dbReference>
<dbReference type="AlphaFoldDB" id="A0A9Q4GL84"/>
<dbReference type="InterPro" id="IPR023908">
    <property type="entry name" value="xxxLxxG_rpt"/>
</dbReference>
<feature type="domain" description="ABC-2 type transporter transmembrane" evidence="7">
    <location>
        <begin position="26"/>
        <end position="155"/>
    </location>
</feature>
<feature type="transmembrane region" description="Helical" evidence="5">
    <location>
        <begin position="589"/>
        <end position="610"/>
    </location>
</feature>
<dbReference type="Proteomes" id="UP001071478">
    <property type="component" value="Unassembled WGS sequence"/>
</dbReference>
<protein>
    <submittedName>
        <fullName evidence="8">YhgE/Pip domain-containing protein</fullName>
    </submittedName>
</protein>
<evidence type="ECO:0000259" key="6">
    <source>
        <dbReference type="Pfam" id="PF01061"/>
    </source>
</evidence>
<evidence type="ECO:0000313" key="9">
    <source>
        <dbReference type="Proteomes" id="UP001071478"/>
    </source>
</evidence>
<dbReference type="RefSeq" id="WP_248086010.1">
    <property type="nucleotide sequence ID" value="NZ_JALNJA010000004.1"/>
</dbReference>
<evidence type="ECO:0000256" key="1">
    <source>
        <dbReference type="ARBA" id="ARBA00004141"/>
    </source>
</evidence>
<gene>
    <name evidence="8" type="ORF">OS129_08710</name>
</gene>
<dbReference type="InterPro" id="IPR051328">
    <property type="entry name" value="T7SS_ABC-Transporter"/>
</dbReference>
<keyword evidence="3 5" id="KW-1133">Transmembrane helix</keyword>
<proteinExistence type="predicted"/>
<name>A0A9Q4GL84_9CORY</name>
<dbReference type="PANTHER" id="PTHR43077:SF5">
    <property type="entry name" value="PHAGE INFECTION PROTEIN"/>
    <property type="match status" value="1"/>
</dbReference>
<evidence type="ECO:0000256" key="3">
    <source>
        <dbReference type="ARBA" id="ARBA00022989"/>
    </source>
</evidence>
<dbReference type="Gene3D" id="1.10.287.950">
    <property type="entry name" value="Methyl-accepting chemotaxis protein"/>
    <property type="match status" value="1"/>
</dbReference>
<accession>A0A9Q4GL84</accession>
<feature type="transmembrane region" description="Helical" evidence="5">
    <location>
        <begin position="515"/>
        <end position="539"/>
    </location>
</feature>
<dbReference type="InterPro" id="IPR017500">
    <property type="entry name" value="Phage_infect_YhgE_N"/>
</dbReference>
<dbReference type="Pfam" id="PF12698">
    <property type="entry name" value="ABC2_membrane_3"/>
    <property type="match status" value="1"/>
</dbReference>
<evidence type="ECO:0000256" key="4">
    <source>
        <dbReference type="ARBA" id="ARBA00023136"/>
    </source>
</evidence>
<sequence>MIAGLTLGTELRRFLRSKLGRIAMVVLMLMPLMYSALYLWAFWNPFGHVDKMPVAFVNSDLGTEVDGEEINAGDQIVDQLKNEDRVHFDFVSEQEAEDGVRDGTYYFSVQLTPDFSEAVASPTTGDARKAVIQTTYNDSNGYLSTLIGENVIRTMLPVISDRIGEEAVDKVLIGIQSAGAGLEKAADGASRLHEGALKLSDGAVQLNEGAVKLDGGLDSALAATNKLNTGAAKVDANVVKLGEGADRLAAGSQQLNDQVEGAAAKLSSLTGGVNQLGGGVDQLADGAVRIDNGVQQLNATLSQVTDLQTTTSANIRQLADQLRPIPNPDVQNVVRQLDQVAFDVDHNALGQNAPATAQLNELAAGTSQLAYQLSDAQAPFRSGFDRLAEGTAALPGKLGELQNGVAQLNDGMQRLDSGLNLLHEEGTTRLVTGTGELRNGLQKLDDGAGRLVDGTTKLVDGGNRLSDGSGELATKLTEGSEAVPKWNTEQRKGVASVLGGPVRLTTTNDAGTHTFGAGLAPFFFSLAMFIGGLIIFMILRPLQNRAVASGVAPLRAALDGFLPAALIATGQATAIFLVTRYGVGLEPVYPIGLLAFCVLVSLMFTAMNQLLNAALGPGPGKVAAMAMLMLQLLASGGLYPVETEPALFQWLHPINPMTYSVNGFRQLMYGHVDHRLPQAVVAVALVFLLSMVLTALVARRDRSWTMKRLHPPIKI</sequence>
<reference evidence="8" key="1">
    <citation type="submission" date="2022-11" db="EMBL/GenBank/DDBJ databases">
        <title>Corynebacterium sp. isolated from Penguins.</title>
        <authorList>
            <person name="Sedlar K."/>
            <person name="Svec P."/>
        </authorList>
    </citation>
    <scope>NUCLEOTIDE SEQUENCE</scope>
    <source>
        <strain evidence="8">P7374</strain>
    </source>
</reference>
<dbReference type="Gene3D" id="3.40.1710.10">
    <property type="entry name" value="abc type-2 transporter like domain"/>
    <property type="match status" value="1"/>
</dbReference>
<dbReference type="NCBIfam" id="TIGR03057">
    <property type="entry name" value="xxxLxxG_by_4"/>
    <property type="match status" value="3"/>
</dbReference>
<dbReference type="PANTHER" id="PTHR43077">
    <property type="entry name" value="TRANSPORT PERMEASE YVFS-RELATED"/>
    <property type="match status" value="1"/>
</dbReference>
<feature type="domain" description="ABC-2 type transporter transmembrane" evidence="6">
    <location>
        <begin position="522"/>
        <end position="669"/>
    </location>
</feature>
<comment type="caution">
    <text evidence="8">The sequence shown here is derived from an EMBL/GenBank/DDBJ whole genome shotgun (WGS) entry which is preliminary data.</text>
</comment>